<dbReference type="Gene3D" id="3.30.530.20">
    <property type="match status" value="1"/>
</dbReference>
<dbReference type="RefSeq" id="WP_141321974.1">
    <property type="nucleotide sequence ID" value="NZ_BJLP01000056.1"/>
</dbReference>
<proteinExistence type="inferred from homology"/>
<evidence type="ECO:0000313" key="3">
    <source>
        <dbReference type="EMBL" id="GEA82325.1"/>
    </source>
</evidence>
<dbReference type="SUPFAM" id="SSF55961">
    <property type="entry name" value="Bet v1-like"/>
    <property type="match status" value="1"/>
</dbReference>
<evidence type="ECO:0000313" key="4">
    <source>
        <dbReference type="Proteomes" id="UP000315842"/>
    </source>
</evidence>
<evidence type="ECO:0000256" key="1">
    <source>
        <dbReference type="ARBA" id="ARBA00006817"/>
    </source>
</evidence>
<sequence>MTVVSTTKDTQALSLVIVAELAAPPEKVWQIWADPRKLERWWGPPEWPATFPDHDFRVGGHVSYFMTGPDGEKAHGWWTFLAIDEHRSIEFEDGFADDAGQPSDEMPTIHGRVTFEPLEGGTRMTVTSRFDTLEDLEKLVAMGMADGMTAAMGQIDAVLADA</sequence>
<dbReference type="EMBL" id="BJLP01000056">
    <property type="protein sequence ID" value="GEA82325.1"/>
    <property type="molecule type" value="Genomic_DNA"/>
</dbReference>
<feature type="domain" description="Activator of Hsp90 ATPase homologue 1/2-like C-terminal" evidence="2">
    <location>
        <begin position="22"/>
        <end position="159"/>
    </location>
</feature>
<dbReference type="Proteomes" id="UP000315842">
    <property type="component" value="Unassembled WGS sequence"/>
</dbReference>
<evidence type="ECO:0000259" key="2">
    <source>
        <dbReference type="Pfam" id="PF08327"/>
    </source>
</evidence>
<dbReference type="CDD" id="cd07814">
    <property type="entry name" value="SRPBCC_CalC_Aha1-like"/>
    <property type="match status" value="1"/>
</dbReference>
<accession>A0A4Y3KGX0</accession>
<dbReference type="InterPro" id="IPR023393">
    <property type="entry name" value="START-like_dom_sf"/>
</dbReference>
<name>A0A4Y3KGX0_CELUD</name>
<gene>
    <name evidence="3" type="ORF">CUD01_27690</name>
</gene>
<dbReference type="AlphaFoldDB" id="A0A4Y3KGX0"/>
<keyword evidence="4" id="KW-1185">Reference proteome</keyword>
<reference evidence="3 4" key="1">
    <citation type="submission" date="2019-06" db="EMBL/GenBank/DDBJ databases">
        <title>Whole genome shotgun sequence of Cellulomonas uda NBRC 3747.</title>
        <authorList>
            <person name="Hosoyama A."/>
            <person name="Uohara A."/>
            <person name="Ohji S."/>
            <person name="Ichikawa N."/>
        </authorList>
    </citation>
    <scope>NUCLEOTIDE SEQUENCE [LARGE SCALE GENOMIC DNA]</scope>
    <source>
        <strain evidence="3 4">NBRC 3747</strain>
    </source>
</reference>
<dbReference type="Pfam" id="PF08327">
    <property type="entry name" value="AHSA1"/>
    <property type="match status" value="1"/>
</dbReference>
<dbReference type="InterPro" id="IPR013538">
    <property type="entry name" value="ASHA1/2-like_C"/>
</dbReference>
<organism evidence="3 4">
    <name type="scientific">Cellulomonas uda</name>
    <dbReference type="NCBI Taxonomy" id="1714"/>
    <lineage>
        <taxon>Bacteria</taxon>
        <taxon>Bacillati</taxon>
        <taxon>Actinomycetota</taxon>
        <taxon>Actinomycetes</taxon>
        <taxon>Micrococcales</taxon>
        <taxon>Cellulomonadaceae</taxon>
        <taxon>Cellulomonas</taxon>
    </lineage>
</organism>
<protein>
    <submittedName>
        <fullName evidence="3">Activator of HSP90 ATPase</fullName>
    </submittedName>
</protein>
<comment type="similarity">
    <text evidence="1">Belongs to the AHA1 family.</text>
</comment>
<comment type="caution">
    <text evidence="3">The sequence shown here is derived from an EMBL/GenBank/DDBJ whole genome shotgun (WGS) entry which is preliminary data.</text>
</comment>